<gene>
    <name evidence="2" type="ORF">WMO39_06885</name>
</gene>
<dbReference type="InterPro" id="IPR050126">
    <property type="entry name" value="Ap4A_hydrolase"/>
</dbReference>
<organism evidence="2 3">
    <name type="scientific">Ruminococcoides intestinale</name>
    <dbReference type="NCBI Taxonomy" id="3133162"/>
    <lineage>
        <taxon>Bacteria</taxon>
        <taxon>Bacillati</taxon>
        <taxon>Bacillota</taxon>
        <taxon>Clostridia</taxon>
        <taxon>Eubacteriales</taxon>
        <taxon>Oscillospiraceae</taxon>
        <taxon>Ruminococcoides</taxon>
    </lineage>
</organism>
<dbReference type="Pfam" id="PF00149">
    <property type="entry name" value="Metallophos"/>
    <property type="match status" value="1"/>
</dbReference>
<dbReference type="InterPro" id="IPR004843">
    <property type="entry name" value="Calcineurin-like_PHP"/>
</dbReference>
<dbReference type="InterPro" id="IPR029052">
    <property type="entry name" value="Metallo-depent_PP-like"/>
</dbReference>
<proteinExistence type="predicted"/>
<accession>A0ABV1F9J7</accession>
<dbReference type="SUPFAM" id="SSF56300">
    <property type="entry name" value="Metallo-dependent phosphatases"/>
    <property type="match status" value="1"/>
</dbReference>
<keyword evidence="3" id="KW-1185">Reference proteome</keyword>
<protein>
    <submittedName>
        <fullName evidence="2">Metallophosphoesterase</fullName>
    </submittedName>
</protein>
<comment type="caution">
    <text evidence="2">The sequence shown here is derived from an EMBL/GenBank/DDBJ whole genome shotgun (WGS) entry which is preliminary data.</text>
</comment>
<dbReference type="RefSeq" id="WP_117949722.1">
    <property type="nucleotide sequence ID" value="NZ_JBBMEZ010000016.1"/>
</dbReference>
<evidence type="ECO:0000259" key="1">
    <source>
        <dbReference type="Pfam" id="PF00149"/>
    </source>
</evidence>
<evidence type="ECO:0000313" key="3">
    <source>
        <dbReference type="Proteomes" id="UP001490816"/>
    </source>
</evidence>
<reference evidence="2 3" key="1">
    <citation type="submission" date="2024-03" db="EMBL/GenBank/DDBJ databases">
        <title>Human intestinal bacterial collection.</title>
        <authorList>
            <person name="Pauvert C."/>
            <person name="Hitch T.C.A."/>
            <person name="Clavel T."/>
        </authorList>
    </citation>
    <scope>NUCLEOTIDE SEQUENCE [LARGE SCALE GENOMIC DNA]</scope>
    <source>
        <strain evidence="2 3">CLA-JM-H38</strain>
    </source>
</reference>
<sequence>MIYVISDLHGYPFVKFLELLNKANFSSDDYLFILGDVIDRGMYGTEYLKWLLYQENVELLLGNHEAMLLSCSFLFEEVNEENLRNLTPESLELLANWKDNGAKWTLEGFYTMEQDDRISIIEYLREAPLYEIVSVKNQDFLLTHSGLKNFDIKKKLSEYTANDFLWNRPKLSDRYYDDIKTVFGHSPTFMYGKEYSGKIIKTDTWINIDVGAGYGYSPILLRIDDMKEFSL</sequence>
<name>A0ABV1F9J7_9FIRM</name>
<dbReference type="PANTHER" id="PTHR42850">
    <property type="entry name" value="METALLOPHOSPHOESTERASE"/>
    <property type="match status" value="1"/>
</dbReference>
<dbReference type="Gene3D" id="3.60.21.10">
    <property type="match status" value="1"/>
</dbReference>
<dbReference type="PANTHER" id="PTHR42850:SF4">
    <property type="entry name" value="ZINC-DEPENDENT ENDOPOLYPHOSPHATASE"/>
    <property type="match status" value="1"/>
</dbReference>
<dbReference type="Proteomes" id="UP001490816">
    <property type="component" value="Unassembled WGS sequence"/>
</dbReference>
<evidence type="ECO:0000313" key="2">
    <source>
        <dbReference type="EMBL" id="MEQ2470052.1"/>
    </source>
</evidence>
<dbReference type="EMBL" id="JBBMEZ010000016">
    <property type="protein sequence ID" value="MEQ2470052.1"/>
    <property type="molecule type" value="Genomic_DNA"/>
</dbReference>
<feature type="domain" description="Calcineurin-like phosphoesterase" evidence="1">
    <location>
        <begin position="2"/>
        <end position="193"/>
    </location>
</feature>